<feature type="region of interest" description="Disordered" evidence="1">
    <location>
        <begin position="719"/>
        <end position="820"/>
    </location>
</feature>
<accession>A0A6H1TXS9</accession>
<reference evidence="4 5" key="1">
    <citation type="submission" date="2020-04" db="EMBL/GenBank/DDBJ databases">
        <authorList>
            <person name="Basu S."/>
            <person name="Maruthanayagam V."/>
            <person name="Chakraborty S."/>
            <person name="Pramanik A."/>
            <person name="Mukherjee J."/>
            <person name="Brink B."/>
        </authorList>
    </citation>
    <scope>NUCLEOTIDE SEQUENCE [LARGE SCALE GENOMIC DNA]</scope>
    <source>
        <strain evidence="4 5">AP17</strain>
    </source>
</reference>
<dbReference type="PROSITE" id="PS51746">
    <property type="entry name" value="PPM_2"/>
    <property type="match status" value="1"/>
</dbReference>
<dbReference type="InterPro" id="IPR036457">
    <property type="entry name" value="PPM-type-like_dom_sf"/>
</dbReference>
<feature type="compositionally biased region" description="Pro residues" evidence="1">
    <location>
        <begin position="810"/>
        <end position="820"/>
    </location>
</feature>
<keyword evidence="2" id="KW-1133">Transmembrane helix</keyword>
<evidence type="ECO:0000313" key="4">
    <source>
        <dbReference type="EMBL" id="QIZ71016.1"/>
    </source>
</evidence>
<evidence type="ECO:0000256" key="2">
    <source>
        <dbReference type="SAM" id="Phobius"/>
    </source>
</evidence>
<evidence type="ECO:0000256" key="1">
    <source>
        <dbReference type="SAM" id="MobiDB-lite"/>
    </source>
</evidence>
<dbReference type="SUPFAM" id="SSF81606">
    <property type="entry name" value="PP2C-like"/>
    <property type="match status" value="1"/>
</dbReference>
<dbReference type="SMART" id="SM00331">
    <property type="entry name" value="PP2C_SIG"/>
    <property type="match status" value="1"/>
</dbReference>
<keyword evidence="2" id="KW-0812">Transmembrane</keyword>
<feature type="transmembrane region" description="Helical" evidence="2">
    <location>
        <begin position="597"/>
        <end position="619"/>
    </location>
</feature>
<sequence length="820" mass="90097">MQNPAAKIYCPNYTCQTANPHTAKFCKQCRTPLPKRYLWGVGKGVDNYQPGDILAERYQVMTRRVFLDTKPGQVPQVWVDLPESTVPYLKLFPYRLHVPQIYGVLSEDGNPTVQPIWLLEQGAIAVVPQGEATASSNGNPSVRVELLPSLRESWRQASPLRQLNWLWQIAQLWYPFAKEKVLSTLVQPELLRVDGSILKILELKFDRGQTVELDRLGRLGRQLLPHADPLVAPFLEKLFGMLERSQIRTPTQLLELLDLAIATTSRLYRRTYQLATGTDRGPTRRRNEDACYPASETEIAIPPDGSVLAIVCDGIGGHEGGNVASQLAIEAVRDNLQPLLERPVPLNPQTLSNTLEGAVRAANQLISERNDGQQRQGRQRMGTTLVMAFARDLEIYLTHVGDSRAYWITRSGCRQVTLDDDVASREVRLGYALYRDALQQGASGSLIQALGMGASAILHPTVQRTILDEDSVFLLCSDGLSDNDRVEQYWETEILPILTGELNVRRAVTKLIDIGNYHNGHDNVTVAVLLCRVEPDPDVRLSPNLLLEHLESIPSTNTWERDPAEASSREADTQIPKNKGGDTQIVPPPQTKPNSLLSWPVALATIALLGVGIVAVLMATERWQNPIAKYRPSPVVDSGEIARNALDLQAFYRLELTTNANDNGNNLRLLLAEPVDSASATEAIVGMIPVGSIVQIQQKQKLQGESDIWVKLQVCAIPNAPDPGNDPATTGRSPDLQLEHESSPTTPSDSAIAHSPANHLTTPSPVKAGQVGWIRETRLLGSVREQRDPRADDLENCTPPPAGGANSPPADSPPATPSTP</sequence>
<gene>
    <name evidence="4" type="ORF">HCG48_10795</name>
</gene>
<protein>
    <submittedName>
        <fullName evidence="4">Serine/threonine protein phosphatase</fullName>
    </submittedName>
</protein>
<dbReference type="RefSeq" id="WP_168569171.1">
    <property type="nucleotide sequence ID" value="NZ_CP051167.1"/>
</dbReference>
<proteinExistence type="predicted"/>
<organism evidence="4 5">
    <name type="scientific">Oxynema aestuarii AP17</name>
    <dbReference type="NCBI Taxonomy" id="2064643"/>
    <lineage>
        <taxon>Bacteria</taxon>
        <taxon>Bacillati</taxon>
        <taxon>Cyanobacteriota</taxon>
        <taxon>Cyanophyceae</taxon>
        <taxon>Oscillatoriophycideae</taxon>
        <taxon>Oscillatoriales</taxon>
        <taxon>Oscillatoriaceae</taxon>
        <taxon>Oxynema</taxon>
        <taxon>Oxynema aestuarii</taxon>
    </lineage>
</organism>
<dbReference type="Pfam" id="PF13672">
    <property type="entry name" value="PP2C_2"/>
    <property type="match status" value="1"/>
</dbReference>
<dbReference type="AlphaFoldDB" id="A0A6H1TXS9"/>
<dbReference type="InterPro" id="IPR001932">
    <property type="entry name" value="PPM-type_phosphatase-like_dom"/>
</dbReference>
<feature type="domain" description="PPM-type phosphatase" evidence="3">
    <location>
        <begin position="273"/>
        <end position="531"/>
    </location>
</feature>
<keyword evidence="5" id="KW-1185">Reference proteome</keyword>
<feature type="compositionally biased region" description="Basic and acidic residues" evidence="1">
    <location>
        <begin position="784"/>
        <end position="793"/>
    </location>
</feature>
<feature type="region of interest" description="Disordered" evidence="1">
    <location>
        <begin position="557"/>
        <end position="591"/>
    </location>
</feature>
<dbReference type="EMBL" id="CP051167">
    <property type="protein sequence ID" value="QIZ71016.1"/>
    <property type="molecule type" value="Genomic_DNA"/>
</dbReference>
<dbReference type="Gene3D" id="3.60.40.10">
    <property type="entry name" value="PPM-type phosphatase domain"/>
    <property type="match status" value="1"/>
</dbReference>
<dbReference type="SMART" id="SM00332">
    <property type="entry name" value="PP2Cc"/>
    <property type="match status" value="1"/>
</dbReference>
<name>A0A6H1TXS9_9CYAN</name>
<evidence type="ECO:0000259" key="3">
    <source>
        <dbReference type="PROSITE" id="PS51746"/>
    </source>
</evidence>
<feature type="compositionally biased region" description="Basic and acidic residues" evidence="1">
    <location>
        <begin position="559"/>
        <end position="572"/>
    </location>
</feature>
<dbReference type="Proteomes" id="UP000500857">
    <property type="component" value="Chromosome"/>
</dbReference>
<evidence type="ECO:0000313" key="5">
    <source>
        <dbReference type="Proteomes" id="UP000500857"/>
    </source>
</evidence>
<dbReference type="CDD" id="cd00143">
    <property type="entry name" value="PP2Cc"/>
    <property type="match status" value="1"/>
</dbReference>
<dbReference type="KEGG" id="oxy:HCG48_10795"/>
<keyword evidence="2" id="KW-0472">Membrane</keyword>